<evidence type="ECO:0000313" key="11">
    <source>
        <dbReference type="Proteomes" id="UP001595816"/>
    </source>
</evidence>
<feature type="transmembrane region" description="Helical" evidence="7">
    <location>
        <begin position="338"/>
        <end position="362"/>
    </location>
</feature>
<evidence type="ECO:0000256" key="3">
    <source>
        <dbReference type="ARBA" id="ARBA00022801"/>
    </source>
</evidence>
<feature type="region of interest" description="Disordered" evidence="6">
    <location>
        <begin position="310"/>
        <end position="336"/>
    </location>
</feature>
<comment type="similarity">
    <text evidence="1 5">Belongs to the peptidase S8 family.</text>
</comment>
<keyword evidence="3 5" id="KW-0378">Hydrolase</keyword>
<evidence type="ECO:0000259" key="9">
    <source>
        <dbReference type="Pfam" id="PF00082"/>
    </source>
</evidence>
<keyword evidence="11" id="KW-1185">Reference proteome</keyword>
<feature type="signal peptide" evidence="8">
    <location>
        <begin position="1"/>
        <end position="30"/>
    </location>
</feature>
<accession>A0ABV8LE71</accession>
<name>A0ABV8LE71_9ACTN</name>
<dbReference type="PANTHER" id="PTHR43806">
    <property type="entry name" value="PEPTIDASE S8"/>
    <property type="match status" value="1"/>
</dbReference>
<reference evidence="11" key="1">
    <citation type="journal article" date="2019" name="Int. J. Syst. Evol. Microbiol.">
        <title>The Global Catalogue of Microorganisms (GCM) 10K type strain sequencing project: providing services to taxonomists for standard genome sequencing and annotation.</title>
        <authorList>
            <consortium name="The Broad Institute Genomics Platform"/>
            <consortium name="The Broad Institute Genome Sequencing Center for Infectious Disease"/>
            <person name="Wu L."/>
            <person name="Ma J."/>
        </authorList>
    </citation>
    <scope>NUCLEOTIDE SEQUENCE [LARGE SCALE GENOMIC DNA]</scope>
    <source>
        <strain evidence="11">CGMCC 4.7289</strain>
    </source>
</reference>
<dbReference type="InterPro" id="IPR015500">
    <property type="entry name" value="Peptidase_S8_subtilisin-rel"/>
</dbReference>
<dbReference type="PROSITE" id="PS00136">
    <property type="entry name" value="SUBTILASE_ASP"/>
    <property type="match status" value="1"/>
</dbReference>
<dbReference type="Proteomes" id="UP001595816">
    <property type="component" value="Unassembled WGS sequence"/>
</dbReference>
<evidence type="ECO:0000256" key="5">
    <source>
        <dbReference type="PROSITE-ProRule" id="PRU01240"/>
    </source>
</evidence>
<feature type="active site" description="Charge relay system" evidence="5">
    <location>
        <position position="64"/>
    </location>
</feature>
<dbReference type="Gene3D" id="3.40.50.200">
    <property type="entry name" value="Peptidase S8/S53 domain"/>
    <property type="match status" value="1"/>
</dbReference>
<dbReference type="RefSeq" id="WP_253754006.1">
    <property type="nucleotide sequence ID" value="NZ_JAMZDZ010000001.1"/>
</dbReference>
<comment type="caution">
    <text evidence="10">The sequence shown here is derived from an EMBL/GenBank/DDBJ whole genome shotgun (WGS) entry which is preliminary data.</text>
</comment>
<keyword evidence="7" id="KW-0812">Transmembrane</keyword>
<evidence type="ECO:0000313" key="10">
    <source>
        <dbReference type="EMBL" id="MFC4129010.1"/>
    </source>
</evidence>
<evidence type="ECO:0000256" key="7">
    <source>
        <dbReference type="SAM" id="Phobius"/>
    </source>
</evidence>
<dbReference type="PANTHER" id="PTHR43806:SF11">
    <property type="entry name" value="CEREVISIN-RELATED"/>
    <property type="match status" value="1"/>
</dbReference>
<keyword evidence="2 5" id="KW-0645">Protease</keyword>
<dbReference type="InterPro" id="IPR050131">
    <property type="entry name" value="Peptidase_S8_subtilisin-like"/>
</dbReference>
<feature type="active site" description="Charge relay system" evidence="5">
    <location>
        <position position="249"/>
    </location>
</feature>
<dbReference type="EMBL" id="JBHSAY010000001">
    <property type="protein sequence ID" value="MFC4129010.1"/>
    <property type="molecule type" value="Genomic_DNA"/>
</dbReference>
<dbReference type="InterPro" id="IPR036852">
    <property type="entry name" value="Peptidase_S8/S53_dom_sf"/>
</dbReference>
<dbReference type="Pfam" id="PF00082">
    <property type="entry name" value="Peptidase_S8"/>
    <property type="match status" value="1"/>
</dbReference>
<keyword evidence="8" id="KW-0732">Signal</keyword>
<dbReference type="SUPFAM" id="SSF52743">
    <property type="entry name" value="Subtilisin-like"/>
    <property type="match status" value="1"/>
</dbReference>
<sequence>MNLTRLPKCAAATLAAVILSVGSTATPAHAADAITTGQWYANTLHLSDANKISKGEGIKVALIDTGVDATHPDIAGSVEAGTDLTGAGSGDGLTDPDGHGTSMASLIVGHGRIHGVAPKATVVAIRASLGLTGSATKTGEAVRWAISQKINVISISQGFAEDDLVLRQAIAAAVAADVVVVAAAGNRPTATRVMYPAAYAGVIAVSGTDAQSQLSSASVIGPQVVLAAPSDHLSVAHKNHTRVSTTGTSNAAALVAGTVALLRSQHPDAKAQDIIQMLTSTATDKGAAGRDDQFGYGVVNPVAALHARPPVAESPSATAPTAAKTSTAQASSPSSSGLPIGAIALIVAALLTLAALAAFLILRASRAGR</sequence>
<dbReference type="InterPro" id="IPR000209">
    <property type="entry name" value="Peptidase_S8/S53_dom"/>
</dbReference>
<evidence type="ECO:0000256" key="1">
    <source>
        <dbReference type="ARBA" id="ARBA00011073"/>
    </source>
</evidence>
<dbReference type="InterPro" id="IPR023827">
    <property type="entry name" value="Peptidase_S8_Asp-AS"/>
</dbReference>
<keyword evidence="7" id="KW-0472">Membrane</keyword>
<dbReference type="PRINTS" id="PR00723">
    <property type="entry name" value="SUBTILISIN"/>
</dbReference>
<keyword evidence="7" id="KW-1133">Transmembrane helix</keyword>
<evidence type="ECO:0000256" key="8">
    <source>
        <dbReference type="SAM" id="SignalP"/>
    </source>
</evidence>
<dbReference type="PROSITE" id="PS51892">
    <property type="entry name" value="SUBTILASE"/>
    <property type="match status" value="1"/>
</dbReference>
<feature type="active site" description="Charge relay system" evidence="5">
    <location>
        <position position="99"/>
    </location>
</feature>
<evidence type="ECO:0000256" key="2">
    <source>
        <dbReference type="ARBA" id="ARBA00022670"/>
    </source>
</evidence>
<protein>
    <submittedName>
        <fullName evidence="10">S8 family serine peptidase</fullName>
    </submittedName>
</protein>
<evidence type="ECO:0000256" key="4">
    <source>
        <dbReference type="ARBA" id="ARBA00022825"/>
    </source>
</evidence>
<organism evidence="10 11">
    <name type="scientific">Hamadaea flava</name>
    <dbReference type="NCBI Taxonomy" id="1742688"/>
    <lineage>
        <taxon>Bacteria</taxon>
        <taxon>Bacillati</taxon>
        <taxon>Actinomycetota</taxon>
        <taxon>Actinomycetes</taxon>
        <taxon>Micromonosporales</taxon>
        <taxon>Micromonosporaceae</taxon>
        <taxon>Hamadaea</taxon>
    </lineage>
</organism>
<feature type="chain" id="PRO_5046556258" evidence="8">
    <location>
        <begin position="31"/>
        <end position="369"/>
    </location>
</feature>
<proteinExistence type="inferred from homology"/>
<feature type="domain" description="Peptidase S8/S53" evidence="9">
    <location>
        <begin position="55"/>
        <end position="297"/>
    </location>
</feature>
<gene>
    <name evidence="10" type="ORF">ACFOZ4_00080</name>
</gene>
<evidence type="ECO:0000256" key="6">
    <source>
        <dbReference type="SAM" id="MobiDB-lite"/>
    </source>
</evidence>
<keyword evidence="4 5" id="KW-0720">Serine protease</keyword>